<dbReference type="GO" id="GO:0005886">
    <property type="term" value="C:plasma membrane"/>
    <property type="evidence" value="ECO:0007669"/>
    <property type="project" value="UniProtKB-SubCell"/>
</dbReference>
<name>A0A4R1QU96_HYDET</name>
<dbReference type="RefSeq" id="WP_165908333.1">
    <property type="nucleotide sequence ID" value="NZ_SLUN01000063.1"/>
</dbReference>
<feature type="transmembrane region" description="Helical" evidence="9">
    <location>
        <begin position="363"/>
        <end position="391"/>
    </location>
</feature>
<evidence type="ECO:0000313" key="12">
    <source>
        <dbReference type="Proteomes" id="UP000295008"/>
    </source>
</evidence>
<evidence type="ECO:0000256" key="1">
    <source>
        <dbReference type="ARBA" id="ARBA00004429"/>
    </source>
</evidence>
<dbReference type="InterPro" id="IPR042094">
    <property type="entry name" value="T2SS_GspF_sf"/>
</dbReference>
<accession>A0A4R1QU96</accession>
<keyword evidence="4" id="KW-0997">Cell inner membrane</keyword>
<proteinExistence type="inferred from homology"/>
<keyword evidence="6 9" id="KW-1133">Transmembrane helix</keyword>
<evidence type="ECO:0000256" key="6">
    <source>
        <dbReference type="ARBA" id="ARBA00022989"/>
    </source>
</evidence>
<gene>
    <name evidence="11" type="ORF">EDC14_106311</name>
</gene>
<reference evidence="11 12" key="1">
    <citation type="submission" date="2019-03" db="EMBL/GenBank/DDBJ databases">
        <title>Genomic Encyclopedia of Type Strains, Phase IV (KMG-IV): sequencing the most valuable type-strain genomes for metagenomic binning, comparative biology and taxonomic classification.</title>
        <authorList>
            <person name="Goeker M."/>
        </authorList>
    </citation>
    <scope>NUCLEOTIDE SEQUENCE [LARGE SCALE GENOMIC DNA]</scope>
    <source>
        <strain evidence="11 12">LX-B</strain>
    </source>
</reference>
<evidence type="ECO:0000256" key="8">
    <source>
        <dbReference type="SAM" id="MobiDB-lite"/>
    </source>
</evidence>
<dbReference type="PANTHER" id="PTHR30012">
    <property type="entry name" value="GENERAL SECRETION PATHWAY PROTEIN"/>
    <property type="match status" value="1"/>
</dbReference>
<dbReference type="AlphaFoldDB" id="A0A4R1QU96"/>
<keyword evidence="7 9" id="KW-0472">Membrane</keyword>
<organism evidence="11 12">
    <name type="scientific">Hydrogenispora ethanolica</name>
    <dbReference type="NCBI Taxonomy" id="1082276"/>
    <lineage>
        <taxon>Bacteria</taxon>
        <taxon>Bacillati</taxon>
        <taxon>Bacillota</taxon>
        <taxon>Hydrogenispora</taxon>
    </lineage>
</organism>
<dbReference type="FunFam" id="1.20.81.30:FF:000001">
    <property type="entry name" value="Type II secretion system protein F"/>
    <property type="match status" value="2"/>
</dbReference>
<dbReference type="Pfam" id="PF00482">
    <property type="entry name" value="T2SSF"/>
    <property type="match status" value="2"/>
</dbReference>
<dbReference type="Gene3D" id="1.20.81.30">
    <property type="entry name" value="Type II secretion system (T2SS), domain F"/>
    <property type="match status" value="2"/>
</dbReference>
<keyword evidence="3" id="KW-1003">Cell membrane</keyword>
<comment type="subcellular location">
    <subcellularLocation>
        <location evidence="1">Cell inner membrane</location>
        <topology evidence="1">Multi-pass membrane protein</topology>
    </subcellularLocation>
</comment>
<dbReference type="InterPro" id="IPR003004">
    <property type="entry name" value="GspF/PilC"/>
</dbReference>
<feature type="transmembrane region" description="Helical" evidence="9">
    <location>
        <begin position="165"/>
        <end position="187"/>
    </location>
</feature>
<dbReference type="PANTHER" id="PTHR30012:SF0">
    <property type="entry name" value="TYPE II SECRETION SYSTEM PROTEIN F-RELATED"/>
    <property type="match status" value="1"/>
</dbReference>
<evidence type="ECO:0000256" key="3">
    <source>
        <dbReference type="ARBA" id="ARBA00022475"/>
    </source>
</evidence>
<dbReference type="GO" id="GO:0015628">
    <property type="term" value="P:protein secretion by the type II secretion system"/>
    <property type="evidence" value="ECO:0007669"/>
    <property type="project" value="TreeGrafter"/>
</dbReference>
<evidence type="ECO:0000256" key="5">
    <source>
        <dbReference type="ARBA" id="ARBA00022692"/>
    </source>
</evidence>
<evidence type="ECO:0000313" key="11">
    <source>
        <dbReference type="EMBL" id="TCL54494.1"/>
    </source>
</evidence>
<feature type="region of interest" description="Disordered" evidence="8">
    <location>
        <begin position="1"/>
        <end position="20"/>
    </location>
</feature>
<comment type="similarity">
    <text evidence="2">Belongs to the GSP F family.</text>
</comment>
<dbReference type="EMBL" id="SLUN01000063">
    <property type="protein sequence ID" value="TCL54494.1"/>
    <property type="molecule type" value="Genomic_DNA"/>
</dbReference>
<evidence type="ECO:0000256" key="7">
    <source>
        <dbReference type="ARBA" id="ARBA00023136"/>
    </source>
</evidence>
<keyword evidence="12" id="KW-1185">Reference proteome</keyword>
<dbReference type="InterPro" id="IPR018076">
    <property type="entry name" value="T2SS_GspF_dom"/>
</dbReference>
<comment type="caution">
    <text evidence="11">The sequence shown here is derived from an EMBL/GenBank/DDBJ whole genome shotgun (WGS) entry which is preliminary data.</text>
</comment>
<keyword evidence="5 9" id="KW-0812">Transmembrane</keyword>
<evidence type="ECO:0000259" key="10">
    <source>
        <dbReference type="Pfam" id="PF00482"/>
    </source>
</evidence>
<evidence type="ECO:0000256" key="4">
    <source>
        <dbReference type="ARBA" id="ARBA00022519"/>
    </source>
</evidence>
<dbReference type="Proteomes" id="UP000295008">
    <property type="component" value="Unassembled WGS sequence"/>
</dbReference>
<evidence type="ECO:0000256" key="2">
    <source>
        <dbReference type="ARBA" id="ARBA00005745"/>
    </source>
</evidence>
<dbReference type="PRINTS" id="PR00812">
    <property type="entry name" value="BCTERIALGSPF"/>
</dbReference>
<feature type="transmembrane region" description="Helical" evidence="9">
    <location>
        <begin position="218"/>
        <end position="235"/>
    </location>
</feature>
<sequence>MQQFNYRAATAQGRIEQGRREAESREQLIQQLKAAGKYPLEVTERAPAALGWSGRTFSRQERLNFTQQLGGLLSAGIPLERALAIVSRLKLPPQVDKVVQGLRRSLQEGLSFTAALERFPGHFPALYVNMVRAGEAGGILPQVLEKLAQYQEEEISLRRFVVSSLFYPCIVVTASIGAILFYVGVVVPKFESIFLDMGSELPWVTRMVMLFGQGLRDFWFVLAGLVAALALWLARESTTSAGRFRLDRIKLKLPWIGPILQKIATSRMALSLSLLTGSGVPLLTGLEITADVMGNEAMARALKQVAREVKQGQSLAGGMAAQEVIPLLAAEMIGVGEESGSLGLMLDKVAKTYEGEVRHSMGIFLAVFEPLLILFMVGIIAILAMAILLPITNMNSQINPLG</sequence>
<feature type="domain" description="Type II secretion system protein GspF" evidence="10">
    <location>
        <begin position="271"/>
        <end position="390"/>
    </location>
</feature>
<evidence type="ECO:0000256" key="9">
    <source>
        <dbReference type="SAM" id="Phobius"/>
    </source>
</evidence>
<protein>
    <submittedName>
        <fullName evidence="11">General secretion pathway protein F</fullName>
    </submittedName>
</protein>
<feature type="domain" description="Type II secretion system protein GspF" evidence="10">
    <location>
        <begin position="65"/>
        <end position="188"/>
    </location>
</feature>